<evidence type="ECO:0000313" key="10">
    <source>
        <dbReference type="EMBL" id="KAF7356091.1"/>
    </source>
</evidence>
<dbReference type="InterPro" id="IPR047146">
    <property type="entry name" value="Cyt_P450_E_CYP52_fungi"/>
</dbReference>
<dbReference type="EMBL" id="JACAZI010000007">
    <property type="protein sequence ID" value="KAF7356091.1"/>
    <property type="molecule type" value="Genomic_DNA"/>
</dbReference>
<dbReference type="InterPro" id="IPR017972">
    <property type="entry name" value="Cyt_P450_CS"/>
</dbReference>
<dbReference type="Pfam" id="PF00067">
    <property type="entry name" value="p450"/>
    <property type="match status" value="1"/>
</dbReference>
<sequence>MSSPGVKLLARLTLHVFSKPIALGFGVHYLSRRVGLDIPVWMTVLFAAASLPLYVTYRVLRKNARQRREAETMGARIAPAIRTKWLGNLDWMRKMVHLRVHGYPGIMIKRFSELGCSLMHIYIGDGLTEVLDELGPIINMRVLWMDSIFTTCPEHLKIILSTDFNNYVKGMKGFIHPNRVDSYRSQGERFQYGFSSVLGTGVFNSDGEMWKFHRAMTRPFFSRDKISHFDTFDSHAEDVIAIMKERTRGGYSVDFQDLIGRFTMDSATEFLFGTCVNSLKANIPYGHNVAFPPSAVIAEREYIGAIWPLWEIFRDKSAAPMKIVSAFLDPIISAAIERRRAVEGMSTTTNVNSEKKPDTVQAETLLDELLNSTSDPKILKDETLNILLAGRDTTMHVMTMVIYFLSIYPEVCARLREEVLTHVGPTRRPTYDDIKDMKYLRAVINESMRLYPSVPFNVKECIQATTWPSPNPNEKPIYIPAGSKTPFSTFLMHRRPDLWGPDAEEFSPDRFLDERLKKYLLNNPFQFLPFNAGPRICLGQQFAYNEMSFMLIRLLQSFSSFSIDEAAFAPAARPPAEWKDFAPARKGIDKFRPKMHLTMYTTDGMWIKVKEAEATNVGLEAES</sequence>
<keyword evidence="4 8" id="KW-0479">Metal-binding</keyword>
<evidence type="ECO:0000256" key="7">
    <source>
        <dbReference type="ARBA" id="ARBA00023033"/>
    </source>
</evidence>
<evidence type="ECO:0000256" key="9">
    <source>
        <dbReference type="RuleBase" id="RU000461"/>
    </source>
</evidence>
<comment type="similarity">
    <text evidence="2 9">Belongs to the cytochrome P450 family.</text>
</comment>
<dbReference type="PRINTS" id="PR00385">
    <property type="entry name" value="P450"/>
</dbReference>
<evidence type="ECO:0000256" key="3">
    <source>
        <dbReference type="ARBA" id="ARBA00022617"/>
    </source>
</evidence>
<keyword evidence="5 9" id="KW-0560">Oxidoreductase</keyword>
<dbReference type="SUPFAM" id="SSF48264">
    <property type="entry name" value="Cytochrome P450"/>
    <property type="match status" value="1"/>
</dbReference>
<dbReference type="PANTHER" id="PTHR24287">
    <property type="entry name" value="P450, PUTATIVE (EUROFUNG)-RELATED"/>
    <property type="match status" value="1"/>
</dbReference>
<gene>
    <name evidence="10" type="ORF">MVEN_00939100</name>
</gene>
<reference evidence="10" key="1">
    <citation type="submission" date="2020-05" db="EMBL/GenBank/DDBJ databases">
        <title>Mycena genomes resolve the evolution of fungal bioluminescence.</title>
        <authorList>
            <person name="Tsai I.J."/>
        </authorList>
    </citation>
    <scope>NUCLEOTIDE SEQUENCE</scope>
    <source>
        <strain evidence="10">CCC161011</strain>
    </source>
</reference>
<dbReference type="OrthoDB" id="1470350at2759"/>
<accession>A0A8H6YD05</accession>
<evidence type="ECO:0000256" key="1">
    <source>
        <dbReference type="ARBA" id="ARBA00001971"/>
    </source>
</evidence>
<proteinExistence type="inferred from homology"/>
<dbReference type="GO" id="GO:0016705">
    <property type="term" value="F:oxidoreductase activity, acting on paired donors, with incorporation or reduction of molecular oxygen"/>
    <property type="evidence" value="ECO:0007669"/>
    <property type="project" value="InterPro"/>
</dbReference>
<comment type="caution">
    <text evidence="10">The sequence shown here is derived from an EMBL/GenBank/DDBJ whole genome shotgun (WGS) entry which is preliminary data.</text>
</comment>
<organism evidence="10 11">
    <name type="scientific">Mycena venus</name>
    <dbReference type="NCBI Taxonomy" id="2733690"/>
    <lineage>
        <taxon>Eukaryota</taxon>
        <taxon>Fungi</taxon>
        <taxon>Dikarya</taxon>
        <taxon>Basidiomycota</taxon>
        <taxon>Agaricomycotina</taxon>
        <taxon>Agaricomycetes</taxon>
        <taxon>Agaricomycetidae</taxon>
        <taxon>Agaricales</taxon>
        <taxon>Marasmiineae</taxon>
        <taxon>Mycenaceae</taxon>
        <taxon>Mycena</taxon>
    </lineage>
</organism>
<dbReference type="InterPro" id="IPR001128">
    <property type="entry name" value="Cyt_P450"/>
</dbReference>
<keyword evidence="7 9" id="KW-0503">Monooxygenase</keyword>
<name>A0A8H6YD05_9AGAR</name>
<protein>
    <submittedName>
        <fullName evidence="10">Cytochrome P450</fullName>
    </submittedName>
</protein>
<dbReference type="PRINTS" id="PR00463">
    <property type="entry name" value="EP450I"/>
</dbReference>
<keyword evidence="6 8" id="KW-0408">Iron</keyword>
<evidence type="ECO:0000313" key="11">
    <source>
        <dbReference type="Proteomes" id="UP000620124"/>
    </source>
</evidence>
<evidence type="ECO:0000256" key="6">
    <source>
        <dbReference type="ARBA" id="ARBA00023004"/>
    </source>
</evidence>
<dbReference type="GO" id="GO:0005506">
    <property type="term" value="F:iron ion binding"/>
    <property type="evidence" value="ECO:0007669"/>
    <property type="project" value="InterPro"/>
</dbReference>
<dbReference type="GO" id="GO:0004497">
    <property type="term" value="F:monooxygenase activity"/>
    <property type="evidence" value="ECO:0007669"/>
    <property type="project" value="UniProtKB-KW"/>
</dbReference>
<keyword evidence="3 8" id="KW-0349">Heme</keyword>
<dbReference type="PANTHER" id="PTHR24287:SF1">
    <property type="entry name" value="P450, PUTATIVE (EUROFUNG)-RELATED"/>
    <property type="match status" value="1"/>
</dbReference>
<dbReference type="PROSITE" id="PS00086">
    <property type="entry name" value="CYTOCHROME_P450"/>
    <property type="match status" value="1"/>
</dbReference>
<dbReference type="CDD" id="cd11063">
    <property type="entry name" value="CYP52"/>
    <property type="match status" value="1"/>
</dbReference>
<evidence type="ECO:0000256" key="4">
    <source>
        <dbReference type="ARBA" id="ARBA00022723"/>
    </source>
</evidence>
<dbReference type="GO" id="GO:0020037">
    <property type="term" value="F:heme binding"/>
    <property type="evidence" value="ECO:0007669"/>
    <property type="project" value="InterPro"/>
</dbReference>
<evidence type="ECO:0000256" key="8">
    <source>
        <dbReference type="PIRSR" id="PIRSR602401-1"/>
    </source>
</evidence>
<comment type="cofactor">
    <cofactor evidence="1 8">
        <name>heme</name>
        <dbReference type="ChEBI" id="CHEBI:30413"/>
    </cofactor>
</comment>
<dbReference type="Proteomes" id="UP000620124">
    <property type="component" value="Unassembled WGS sequence"/>
</dbReference>
<evidence type="ECO:0000256" key="2">
    <source>
        <dbReference type="ARBA" id="ARBA00010617"/>
    </source>
</evidence>
<dbReference type="InterPro" id="IPR002401">
    <property type="entry name" value="Cyt_P450_E_grp-I"/>
</dbReference>
<dbReference type="InterPro" id="IPR036396">
    <property type="entry name" value="Cyt_P450_sf"/>
</dbReference>
<keyword evidence="11" id="KW-1185">Reference proteome</keyword>
<feature type="binding site" description="axial binding residue" evidence="8">
    <location>
        <position position="537"/>
    </location>
    <ligand>
        <name>heme</name>
        <dbReference type="ChEBI" id="CHEBI:30413"/>
    </ligand>
    <ligandPart>
        <name>Fe</name>
        <dbReference type="ChEBI" id="CHEBI:18248"/>
    </ligandPart>
</feature>
<dbReference type="Gene3D" id="1.10.630.10">
    <property type="entry name" value="Cytochrome P450"/>
    <property type="match status" value="1"/>
</dbReference>
<evidence type="ECO:0000256" key="5">
    <source>
        <dbReference type="ARBA" id="ARBA00023002"/>
    </source>
</evidence>
<dbReference type="AlphaFoldDB" id="A0A8H6YD05"/>